<dbReference type="AlphaFoldDB" id="A0A9N9H080"/>
<evidence type="ECO:0000313" key="2">
    <source>
        <dbReference type="EMBL" id="CAG8639371.1"/>
    </source>
</evidence>
<gene>
    <name evidence="2" type="ORF">CPELLU_LOCUS8777</name>
</gene>
<dbReference type="SUPFAM" id="SSF56112">
    <property type="entry name" value="Protein kinase-like (PK-like)"/>
    <property type="match status" value="1"/>
</dbReference>
<evidence type="ECO:0000313" key="3">
    <source>
        <dbReference type="Proteomes" id="UP000789759"/>
    </source>
</evidence>
<evidence type="ECO:0000256" key="1">
    <source>
        <dbReference type="PROSITE-ProRule" id="PRU10141"/>
    </source>
</evidence>
<reference evidence="2" key="1">
    <citation type="submission" date="2021-06" db="EMBL/GenBank/DDBJ databases">
        <authorList>
            <person name="Kallberg Y."/>
            <person name="Tangrot J."/>
            <person name="Rosling A."/>
        </authorList>
    </citation>
    <scope>NUCLEOTIDE SEQUENCE</scope>
    <source>
        <strain evidence="2">FL966</strain>
    </source>
</reference>
<dbReference type="InterPro" id="IPR017441">
    <property type="entry name" value="Protein_kinase_ATP_BS"/>
</dbReference>
<sequence>MYGICINCGTERSNFALCKKCDVVKSDSSGNDLVDKFIENTLESACLKEQIVEWIQFDKLKKLEIIGQGGFSTVYSAMWIDDTRGINQPVALKSLNDSTNLSDWLDALRYDGSNREIDISTRKEFNAANKKIPNISRSSRLHTNAIYTSSLLDFKNLPEPKNSTEMTIFQNTEISSDDEKSSK</sequence>
<name>A0A9N9H080_9GLOM</name>
<accession>A0A9N9H080</accession>
<organism evidence="2 3">
    <name type="scientific">Cetraspora pellucida</name>
    <dbReference type="NCBI Taxonomy" id="1433469"/>
    <lineage>
        <taxon>Eukaryota</taxon>
        <taxon>Fungi</taxon>
        <taxon>Fungi incertae sedis</taxon>
        <taxon>Mucoromycota</taxon>
        <taxon>Glomeromycotina</taxon>
        <taxon>Glomeromycetes</taxon>
        <taxon>Diversisporales</taxon>
        <taxon>Gigasporaceae</taxon>
        <taxon>Cetraspora</taxon>
    </lineage>
</organism>
<protein>
    <submittedName>
        <fullName evidence="2">16187_t:CDS:1</fullName>
    </submittedName>
</protein>
<keyword evidence="1" id="KW-0067">ATP-binding</keyword>
<dbReference type="GO" id="GO:0005524">
    <property type="term" value="F:ATP binding"/>
    <property type="evidence" value="ECO:0007669"/>
    <property type="project" value="UniProtKB-UniRule"/>
</dbReference>
<dbReference type="InterPro" id="IPR011009">
    <property type="entry name" value="Kinase-like_dom_sf"/>
</dbReference>
<dbReference type="OrthoDB" id="2444598at2759"/>
<keyword evidence="1" id="KW-0547">Nucleotide-binding</keyword>
<dbReference type="Proteomes" id="UP000789759">
    <property type="component" value="Unassembled WGS sequence"/>
</dbReference>
<comment type="caution">
    <text evidence="2">The sequence shown here is derived from an EMBL/GenBank/DDBJ whole genome shotgun (WGS) entry which is preliminary data.</text>
</comment>
<dbReference type="Gene3D" id="3.30.200.20">
    <property type="entry name" value="Phosphorylase Kinase, domain 1"/>
    <property type="match status" value="1"/>
</dbReference>
<dbReference type="PROSITE" id="PS00107">
    <property type="entry name" value="PROTEIN_KINASE_ATP"/>
    <property type="match status" value="1"/>
</dbReference>
<dbReference type="EMBL" id="CAJVQA010006373">
    <property type="protein sequence ID" value="CAG8639371.1"/>
    <property type="molecule type" value="Genomic_DNA"/>
</dbReference>
<proteinExistence type="predicted"/>
<keyword evidence="3" id="KW-1185">Reference proteome</keyword>
<feature type="binding site" evidence="1">
    <location>
        <position position="93"/>
    </location>
    <ligand>
        <name>ATP</name>
        <dbReference type="ChEBI" id="CHEBI:30616"/>
    </ligand>
</feature>